<sequence>MCSGIIISALLLMQLSSQALARDQAESFIQALITNNDLENFVDQSELEISSRLGIEYEGVDNKFLISYDIEDSIKNSIKRNELDYAFDIVNLEGNYSKIVLSVQELDYQKEFYFKGQRYISPISYYTRDWKRLESKHFRFLISDTTLFNSYCINNLEDYLLKIDGLLNFGDKRLKELEAHKIYYLLCKDEEEIELLTAFYTRGMYNVAYDFIITTFNSHYHELLHLLINFKLKRLPLYTHPFFQEGFAVAYGGRGGKEPDAILSLGLFLYNSKMLDYSSLLSVRDFYQVNVSLTYPLSGLYHKFLVEQIGIEKYLELYQKYSGTPDEVEKMKIDVNELPDRATWHEFIDDYSQKKAIDFNNSNTQTQLIYDGASARISEDLQNYYFNLRDTLLIGADANCKGYHSKKFYEVFKNRKYQGEKYLIVANANEISIYNLFTNNLIANYVSSFSDTHSPVPSEDGLYCFSVRRHVFDAELKSILMDKTD</sequence>
<name>A0A0S7XTA9_UNCSA</name>
<feature type="chain" id="PRO_5006640227" description="Peptidase MA-like domain-containing protein" evidence="1">
    <location>
        <begin position="22"/>
        <end position="485"/>
    </location>
</feature>
<keyword evidence="1" id="KW-0732">Signal</keyword>
<comment type="caution">
    <text evidence="2">The sequence shown here is derived from an EMBL/GenBank/DDBJ whole genome shotgun (WGS) entry which is preliminary data.</text>
</comment>
<gene>
    <name evidence="2" type="ORF">AMJ44_09585</name>
</gene>
<accession>A0A0S7XTA9</accession>
<evidence type="ECO:0008006" key="4">
    <source>
        <dbReference type="Google" id="ProtNLM"/>
    </source>
</evidence>
<evidence type="ECO:0000313" key="2">
    <source>
        <dbReference type="EMBL" id="KPJ65729.1"/>
    </source>
</evidence>
<dbReference type="EMBL" id="LIZX01000104">
    <property type="protein sequence ID" value="KPJ65729.1"/>
    <property type="molecule type" value="Genomic_DNA"/>
</dbReference>
<protein>
    <recommendedName>
        <fullName evidence="4">Peptidase MA-like domain-containing protein</fullName>
    </recommendedName>
</protein>
<evidence type="ECO:0000313" key="3">
    <source>
        <dbReference type="Proteomes" id="UP000051861"/>
    </source>
</evidence>
<organism evidence="2 3">
    <name type="scientific">candidate division WOR-1 bacterium DG_54_3</name>
    <dbReference type="NCBI Taxonomy" id="1703775"/>
    <lineage>
        <taxon>Bacteria</taxon>
        <taxon>Bacillati</taxon>
        <taxon>Saganbacteria</taxon>
    </lineage>
</organism>
<evidence type="ECO:0000256" key="1">
    <source>
        <dbReference type="SAM" id="SignalP"/>
    </source>
</evidence>
<reference evidence="2 3" key="1">
    <citation type="journal article" date="2015" name="Microbiome">
        <title>Genomic resolution of linkages in carbon, nitrogen, and sulfur cycling among widespread estuary sediment bacteria.</title>
        <authorList>
            <person name="Baker B.J."/>
            <person name="Lazar C.S."/>
            <person name="Teske A.P."/>
            <person name="Dick G.J."/>
        </authorList>
    </citation>
    <scope>NUCLEOTIDE SEQUENCE [LARGE SCALE GENOMIC DNA]</scope>
    <source>
        <strain evidence="2">DG_54_3</strain>
    </source>
</reference>
<feature type="signal peptide" evidence="1">
    <location>
        <begin position="1"/>
        <end position="21"/>
    </location>
</feature>
<dbReference type="Proteomes" id="UP000051861">
    <property type="component" value="Unassembled WGS sequence"/>
</dbReference>
<dbReference type="AlphaFoldDB" id="A0A0S7XTA9"/>
<proteinExistence type="predicted"/>